<dbReference type="EMBL" id="KQ965754">
    <property type="protein sequence ID" value="KXS16330.1"/>
    <property type="molecule type" value="Genomic_DNA"/>
</dbReference>
<gene>
    <name evidence="3" type="ORF">M427DRAFT_154651</name>
</gene>
<dbReference type="OrthoDB" id="202840at2759"/>
<evidence type="ECO:0000256" key="1">
    <source>
        <dbReference type="ARBA" id="ARBA00007409"/>
    </source>
</evidence>
<dbReference type="InterPro" id="IPR004045">
    <property type="entry name" value="Glutathione_S-Trfase_N"/>
</dbReference>
<dbReference type="STRING" id="1344416.A0A139AHU1"/>
<dbReference type="AlphaFoldDB" id="A0A139AHU1"/>
<protein>
    <recommendedName>
        <fullName evidence="2">GST N-terminal domain-containing protein</fullName>
    </recommendedName>
</protein>
<dbReference type="InterPro" id="IPR034345">
    <property type="entry name" value="Gtt2-like_N"/>
</dbReference>
<evidence type="ECO:0000313" key="4">
    <source>
        <dbReference type="Proteomes" id="UP000070544"/>
    </source>
</evidence>
<dbReference type="Pfam" id="PF13409">
    <property type="entry name" value="GST_N_2"/>
    <property type="match status" value="1"/>
</dbReference>
<dbReference type="CDD" id="cd03051">
    <property type="entry name" value="GST_N_GTT2_like"/>
    <property type="match status" value="1"/>
</dbReference>
<evidence type="ECO:0000259" key="2">
    <source>
        <dbReference type="PROSITE" id="PS50404"/>
    </source>
</evidence>
<accession>A0A139AHU1</accession>
<evidence type="ECO:0000313" key="3">
    <source>
        <dbReference type="EMBL" id="KXS16330.1"/>
    </source>
</evidence>
<reference evidence="3 4" key="1">
    <citation type="journal article" date="2015" name="Genome Biol. Evol.">
        <title>Phylogenomic analyses indicate that early fungi evolved digesting cell walls of algal ancestors of land plants.</title>
        <authorList>
            <person name="Chang Y."/>
            <person name="Wang S."/>
            <person name="Sekimoto S."/>
            <person name="Aerts A.L."/>
            <person name="Choi C."/>
            <person name="Clum A."/>
            <person name="LaButti K.M."/>
            <person name="Lindquist E.A."/>
            <person name="Yee Ngan C."/>
            <person name="Ohm R.A."/>
            <person name="Salamov A.A."/>
            <person name="Grigoriev I.V."/>
            <person name="Spatafora J.W."/>
            <person name="Berbee M.L."/>
        </authorList>
    </citation>
    <scope>NUCLEOTIDE SEQUENCE [LARGE SCALE GENOMIC DNA]</scope>
    <source>
        <strain evidence="3 4">JEL478</strain>
    </source>
</reference>
<dbReference type="SUPFAM" id="SSF52833">
    <property type="entry name" value="Thioredoxin-like"/>
    <property type="match status" value="1"/>
</dbReference>
<dbReference type="Proteomes" id="UP000070544">
    <property type="component" value="Unassembled WGS sequence"/>
</dbReference>
<sequence>MSLTDHLLYDSSLPTPNPRRVHIFLREKGGDFARIPTQRLNLQKVEHKSEEHLKRNAAGQVPTLRLPSGKCISESVTICQYLETAFPSSSPIKLFGTDPRIGALLSVHWRNNHPATGLITQRLGVQRFPDFGDECKAWYIDQLKWLDALFKAKRETFPAPTEVYVADFDPLTATPEDLVGFSMVNIVLLVLDLEAVREWHGRVSQRPSVAVKNGAACKF</sequence>
<dbReference type="Gene3D" id="1.20.1050.10">
    <property type="match status" value="1"/>
</dbReference>
<feature type="domain" description="GST N-terminal" evidence="2">
    <location>
        <begin position="5"/>
        <end position="90"/>
    </location>
</feature>
<organism evidence="3 4">
    <name type="scientific">Gonapodya prolifera (strain JEL478)</name>
    <name type="common">Monoblepharis prolifera</name>
    <dbReference type="NCBI Taxonomy" id="1344416"/>
    <lineage>
        <taxon>Eukaryota</taxon>
        <taxon>Fungi</taxon>
        <taxon>Fungi incertae sedis</taxon>
        <taxon>Chytridiomycota</taxon>
        <taxon>Chytridiomycota incertae sedis</taxon>
        <taxon>Monoblepharidomycetes</taxon>
        <taxon>Monoblepharidales</taxon>
        <taxon>Gonapodyaceae</taxon>
        <taxon>Gonapodya</taxon>
    </lineage>
</organism>
<dbReference type="PANTHER" id="PTHR44051:SF8">
    <property type="entry name" value="GLUTATHIONE S-TRANSFERASE GSTA"/>
    <property type="match status" value="1"/>
</dbReference>
<dbReference type="Gene3D" id="3.40.30.10">
    <property type="entry name" value="Glutaredoxin"/>
    <property type="match status" value="1"/>
</dbReference>
<dbReference type="InterPro" id="IPR036249">
    <property type="entry name" value="Thioredoxin-like_sf"/>
</dbReference>
<dbReference type="PROSITE" id="PS50404">
    <property type="entry name" value="GST_NTER"/>
    <property type="match status" value="1"/>
</dbReference>
<keyword evidence="4" id="KW-1185">Reference proteome</keyword>
<name>A0A139AHU1_GONPJ</name>
<dbReference type="PANTHER" id="PTHR44051">
    <property type="entry name" value="GLUTATHIONE S-TRANSFERASE-RELATED"/>
    <property type="match status" value="1"/>
</dbReference>
<proteinExistence type="inferred from homology"/>
<comment type="similarity">
    <text evidence="1">Belongs to the GST superfamily.</text>
</comment>